<feature type="domain" description="HTH tetR-type" evidence="6">
    <location>
        <begin position="29"/>
        <end position="89"/>
    </location>
</feature>
<dbReference type="PANTHER" id="PTHR30055:SF234">
    <property type="entry name" value="HTH-TYPE TRANSCRIPTIONAL REGULATOR BETI"/>
    <property type="match status" value="1"/>
</dbReference>
<dbReference type="PROSITE" id="PS50977">
    <property type="entry name" value="HTH_TETR_2"/>
    <property type="match status" value="1"/>
</dbReference>
<protein>
    <submittedName>
        <fullName evidence="7">TetR/AcrR family transcriptional regulator</fullName>
    </submittedName>
</protein>
<evidence type="ECO:0000256" key="3">
    <source>
        <dbReference type="ARBA" id="ARBA00023163"/>
    </source>
</evidence>
<sequence length="214" mass="24483">MASTTLAKAKKAKSGNKMPDEKPKLKKGEQARERIISVAEALFNKQGFDGASMRDIAAAAEMQPASMYYHFDSKEELLWAVWEKGGVELLNRVTDAIALKTDPWQRMETACIAHITGLLDWRRANQILFVMPPWHYPESIKSRVISLRDEYETIFTDLIEELPLRPKVDKRYLRLSLIGALSWSLFWFKKDRDTPASIAKQILVMLRTGVDKAD</sequence>
<dbReference type="GO" id="GO:0003700">
    <property type="term" value="F:DNA-binding transcription factor activity"/>
    <property type="evidence" value="ECO:0007669"/>
    <property type="project" value="TreeGrafter"/>
</dbReference>
<evidence type="ECO:0000313" key="7">
    <source>
        <dbReference type="EMBL" id="NGX96477.1"/>
    </source>
</evidence>
<evidence type="ECO:0000256" key="5">
    <source>
        <dbReference type="SAM" id="MobiDB-lite"/>
    </source>
</evidence>
<dbReference type="PANTHER" id="PTHR30055">
    <property type="entry name" value="HTH-TYPE TRANSCRIPTIONAL REGULATOR RUTR"/>
    <property type="match status" value="1"/>
</dbReference>
<dbReference type="Proteomes" id="UP000480266">
    <property type="component" value="Unassembled WGS sequence"/>
</dbReference>
<dbReference type="GO" id="GO:0000976">
    <property type="term" value="F:transcription cis-regulatory region binding"/>
    <property type="evidence" value="ECO:0007669"/>
    <property type="project" value="TreeGrafter"/>
</dbReference>
<keyword evidence="1" id="KW-0805">Transcription regulation</keyword>
<dbReference type="Gene3D" id="1.10.357.10">
    <property type="entry name" value="Tetracycline Repressor, domain 2"/>
    <property type="match status" value="1"/>
</dbReference>
<dbReference type="InterPro" id="IPR050109">
    <property type="entry name" value="HTH-type_TetR-like_transc_reg"/>
</dbReference>
<evidence type="ECO:0000313" key="8">
    <source>
        <dbReference type="Proteomes" id="UP000480266"/>
    </source>
</evidence>
<keyword evidence="8" id="KW-1185">Reference proteome</keyword>
<dbReference type="Gene3D" id="1.10.10.60">
    <property type="entry name" value="Homeodomain-like"/>
    <property type="match status" value="1"/>
</dbReference>
<comment type="caution">
    <text evidence="7">The sequence shown here is derived from an EMBL/GenBank/DDBJ whole genome shotgun (WGS) entry which is preliminary data.</text>
</comment>
<dbReference type="InterPro" id="IPR041490">
    <property type="entry name" value="KstR2_TetR_C"/>
</dbReference>
<evidence type="ECO:0000259" key="6">
    <source>
        <dbReference type="PROSITE" id="PS50977"/>
    </source>
</evidence>
<evidence type="ECO:0000256" key="1">
    <source>
        <dbReference type="ARBA" id="ARBA00023015"/>
    </source>
</evidence>
<dbReference type="EMBL" id="JAAMRR010000769">
    <property type="protein sequence ID" value="NGX96477.1"/>
    <property type="molecule type" value="Genomic_DNA"/>
</dbReference>
<dbReference type="InterPro" id="IPR036271">
    <property type="entry name" value="Tet_transcr_reg_TetR-rel_C_sf"/>
</dbReference>
<organism evidence="7 8">
    <name type="scientific">Candidatus Afipia apatlaquensis</name>
    <dbReference type="NCBI Taxonomy" id="2712852"/>
    <lineage>
        <taxon>Bacteria</taxon>
        <taxon>Pseudomonadati</taxon>
        <taxon>Pseudomonadota</taxon>
        <taxon>Alphaproteobacteria</taxon>
        <taxon>Hyphomicrobiales</taxon>
        <taxon>Nitrobacteraceae</taxon>
        <taxon>Afipia</taxon>
    </lineage>
</organism>
<name>A0A7C9RGH1_9BRAD</name>
<feature type="compositionally biased region" description="Basic and acidic residues" evidence="5">
    <location>
        <begin position="18"/>
        <end position="30"/>
    </location>
</feature>
<evidence type="ECO:0000256" key="2">
    <source>
        <dbReference type="ARBA" id="ARBA00023125"/>
    </source>
</evidence>
<keyword evidence="3" id="KW-0804">Transcription</keyword>
<dbReference type="Pfam" id="PF00440">
    <property type="entry name" value="TetR_N"/>
    <property type="match status" value="1"/>
</dbReference>
<keyword evidence="2 4" id="KW-0238">DNA-binding</keyword>
<evidence type="ECO:0000256" key="4">
    <source>
        <dbReference type="PROSITE-ProRule" id="PRU00335"/>
    </source>
</evidence>
<dbReference type="AlphaFoldDB" id="A0A7C9RGH1"/>
<dbReference type="PRINTS" id="PR00455">
    <property type="entry name" value="HTHTETR"/>
</dbReference>
<accession>A0A7C9RGH1</accession>
<gene>
    <name evidence="7" type="ORF">G4V63_15025</name>
</gene>
<dbReference type="SUPFAM" id="SSF48498">
    <property type="entry name" value="Tetracyclin repressor-like, C-terminal domain"/>
    <property type="match status" value="1"/>
</dbReference>
<proteinExistence type="predicted"/>
<dbReference type="Pfam" id="PF17932">
    <property type="entry name" value="TetR_C_24"/>
    <property type="match status" value="1"/>
</dbReference>
<feature type="region of interest" description="Disordered" evidence="5">
    <location>
        <begin position="1"/>
        <end position="30"/>
    </location>
</feature>
<feature type="DNA-binding region" description="H-T-H motif" evidence="4">
    <location>
        <begin position="52"/>
        <end position="71"/>
    </location>
</feature>
<dbReference type="InterPro" id="IPR009057">
    <property type="entry name" value="Homeodomain-like_sf"/>
</dbReference>
<dbReference type="SUPFAM" id="SSF46689">
    <property type="entry name" value="Homeodomain-like"/>
    <property type="match status" value="1"/>
</dbReference>
<reference evidence="7" key="1">
    <citation type="submission" date="2020-02" db="EMBL/GenBank/DDBJ databases">
        <title>Draft genome sequence of Candidatus Afipia apatlaquensis IBT-C3, a potential strain for decolorization of textile dyes.</title>
        <authorList>
            <person name="Sanchez-Reyes A."/>
            <person name="Breton-Deval L."/>
            <person name="Mangelson H."/>
            <person name="Sanchez-Flores A."/>
        </authorList>
    </citation>
    <scope>NUCLEOTIDE SEQUENCE [LARGE SCALE GENOMIC DNA]</scope>
    <source>
        <strain evidence="7">IBT-C3</strain>
    </source>
</reference>
<dbReference type="InterPro" id="IPR001647">
    <property type="entry name" value="HTH_TetR"/>
</dbReference>